<dbReference type="InterPro" id="IPR013766">
    <property type="entry name" value="Thioredoxin_domain"/>
</dbReference>
<feature type="region of interest" description="Disordered" evidence="6">
    <location>
        <begin position="22"/>
        <end position="58"/>
    </location>
</feature>
<dbReference type="SUPFAM" id="SSF52833">
    <property type="entry name" value="Thioredoxin-like"/>
    <property type="match status" value="1"/>
</dbReference>
<keyword evidence="4" id="KW-1015">Disulfide bond</keyword>
<proteinExistence type="predicted"/>
<feature type="compositionally biased region" description="Acidic residues" evidence="6">
    <location>
        <begin position="42"/>
        <end position="56"/>
    </location>
</feature>
<evidence type="ECO:0000256" key="5">
    <source>
        <dbReference type="ARBA" id="ARBA00023284"/>
    </source>
</evidence>
<dbReference type="GO" id="GO:0030313">
    <property type="term" value="C:cell envelope"/>
    <property type="evidence" value="ECO:0007669"/>
    <property type="project" value="UniProtKB-SubCell"/>
</dbReference>
<keyword evidence="5" id="KW-0676">Redox-active center</keyword>
<evidence type="ECO:0000313" key="10">
    <source>
        <dbReference type="Proteomes" id="UP000182584"/>
    </source>
</evidence>
<dbReference type="OrthoDB" id="9809733at2"/>
<protein>
    <submittedName>
        <fullName evidence="9">Thiol-disulfide isomerase or thioredoxin</fullName>
    </submittedName>
</protein>
<keyword evidence="7" id="KW-0732">Signal</keyword>
<dbReference type="Pfam" id="PF00578">
    <property type="entry name" value="AhpC-TSA"/>
    <property type="match status" value="1"/>
</dbReference>
<gene>
    <name evidence="9" type="ORF">SAMN04487884_14913</name>
</gene>
<evidence type="ECO:0000256" key="3">
    <source>
        <dbReference type="ARBA" id="ARBA00022968"/>
    </source>
</evidence>
<dbReference type="GO" id="GO:0016491">
    <property type="term" value="F:oxidoreductase activity"/>
    <property type="evidence" value="ECO:0007669"/>
    <property type="project" value="InterPro"/>
</dbReference>
<dbReference type="CDD" id="cd02966">
    <property type="entry name" value="TlpA_like_family"/>
    <property type="match status" value="1"/>
</dbReference>
<dbReference type="InterPro" id="IPR050553">
    <property type="entry name" value="Thioredoxin_ResA/DsbE_sf"/>
</dbReference>
<dbReference type="AlphaFoldDB" id="A0A1H9X914"/>
<dbReference type="InterPro" id="IPR036249">
    <property type="entry name" value="Thioredoxin-like_sf"/>
</dbReference>
<dbReference type="EMBL" id="FOGJ01000049">
    <property type="protein sequence ID" value="SES42614.1"/>
    <property type="molecule type" value="Genomic_DNA"/>
</dbReference>
<evidence type="ECO:0000256" key="6">
    <source>
        <dbReference type="SAM" id="MobiDB-lite"/>
    </source>
</evidence>
<name>A0A1H9X914_BUTFI</name>
<dbReference type="Proteomes" id="UP000182584">
    <property type="component" value="Unassembled WGS sequence"/>
</dbReference>
<dbReference type="GO" id="GO:0016853">
    <property type="term" value="F:isomerase activity"/>
    <property type="evidence" value="ECO:0007669"/>
    <property type="project" value="UniProtKB-KW"/>
</dbReference>
<evidence type="ECO:0000259" key="8">
    <source>
        <dbReference type="PROSITE" id="PS51352"/>
    </source>
</evidence>
<dbReference type="PROSITE" id="PS51352">
    <property type="entry name" value="THIOREDOXIN_2"/>
    <property type="match status" value="1"/>
</dbReference>
<dbReference type="GO" id="GO:0016209">
    <property type="term" value="F:antioxidant activity"/>
    <property type="evidence" value="ECO:0007669"/>
    <property type="project" value="InterPro"/>
</dbReference>
<keyword evidence="2" id="KW-0201">Cytochrome c-type biogenesis</keyword>
<evidence type="ECO:0000313" key="9">
    <source>
        <dbReference type="EMBL" id="SES42614.1"/>
    </source>
</evidence>
<dbReference type="PANTHER" id="PTHR42852:SF6">
    <property type="entry name" value="THIOL:DISULFIDE INTERCHANGE PROTEIN DSBE"/>
    <property type="match status" value="1"/>
</dbReference>
<evidence type="ECO:0000256" key="4">
    <source>
        <dbReference type="ARBA" id="ARBA00023157"/>
    </source>
</evidence>
<evidence type="ECO:0000256" key="1">
    <source>
        <dbReference type="ARBA" id="ARBA00004196"/>
    </source>
</evidence>
<dbReference type="InterPro" id="IPR000866">
    <property type="entry name" value="AhpC/TSA"/>
</dbReference>
<comment type="subcellular location">
    <subcellularLocation>
        <location evidence="1">Cell envelope</location>
    </subcellularLocation>
</comment>
<dbReference type="PROSITE" id="PS51257">
    <property type="entry name" value="PROKAR_LIPOPROTEIN"/>
    <property type="match status" value="1"/>
</dbReference>
<dbReference type="RefSeq" id="WP_081357248.1">
    <property type="nucleotide sequence ID" value="NZ_FOGJ01000049.1"/>
</dbReference>
<accession>A0A1H9X914</accession>
<evidence type="ECO:0000256" key="2">
    <source>
        <dbReference type="ARBA" id="ARBA00022748"/>
    </source>
</evidence>
<sequence length="379" mass="41520">MKKIISLILTSTLTAAVLTGCGNGSNESKATDESSKNSSDVVADETDNSESGEDAADLPQWEYGKFTASVVDGKIDLSGMGVVIELPEELKDKADSIGIRGSVTDEFGYASIYWINPDDPDNTGYEIVDLEADVNPVSVDDLVAEDYGITKDVIADLGSNGGFNYFAYREDTWYEGDSTYFDENVIADLDEDHKTEYLELLSFSSELIDNITFVDFLIPEALGADDFDNEALLNFELTDLDGNTVTVSDYVSANKVTMINFWGTFCGPCINEMPYLAELEEEYKDQGFEILGMTCDVYDSEGNYQDDIVLDAKDIIEDTGVGYPVLIASVDLKNYAKLTAYPTTFFVDSEGNLLTSPIVGSQTKEEWEATIKEVLGAVD</sequence>
<keyword evidence="9" id="KW-0413">Isomerase</keyword>
<keyword evidence="3" id="KW-0812">Transmembrane</keyword>
<feature type="chain" id="PRO_5038641336" evidence="7">
    <location>
        <begin position="16"/>
        <end position="379"/>
    </location>
</feature>
<reference evidence="9 10" key="1">
    <citation type="submission" date="2016-10" db="EMBL/GenBank/DDBJ databases">
        <authorList>
            <person name="de Groot N.N."/>
        </authorList>
    </citation>
    <scope>NUCLEOTIDE SEQUENCE [LARGE SCALE GENOMIC DNA]</scope>
    <source>
        <strain evidence="9 10">AR40</strain>
    </source>
</reference>
<feature type="domain" description="Thioredoxin" evidence="8">
    <location>
        <begin position="226"/>
        <end position="376"/>
    </location>
</feature>
<evidence type="ECO:0000256" key="7">
    <source>
        <dbReference type="SAM" id="SignalP"/>
    </source>
</evidence>
<dbReference type="GO" id="GO:0017004">
    <property type="term" value="P:cytochrome complex assembly"/>
    <property type="evidence" value="ECO:0007669"/>
    <property type="project" value="UniProtKB-KW"/>
</dbReference>
<dbReference type="Gene3D" id="3.40.30.10">
    <property type="entry name" value="Glutaredoxin"/>
    <property type="match status" value="1"/>
</dbReference>
<dbReference type="PANTHER" id="PTHR42852">
    <property type="entry name" value="THIOL:DISULFIDE INTERCHANGE PROTEIN DSBE"/>
    <property type="match status" value="1"/>
</dbReference>
<organism evidence="9 10">
    <name type="scientific">Butyrivibrio fibrisolvens</name>
    <dbReference type="NCBI Taxonomy" id="831"/>
    <lineage>
        <taxon>Bacteria</taxon>
        <taxon>Bacillati</taxon>
        <taxon>Bacillota</taxon>
        <taxon>Clostridia</taxon>
        <taxon>Lachnospirales</taxon>
        <taxon>Lachnospiraceae</taxon>
        <taxon>Butyrivibrio</taxon>
    </lineage>
</organism>
<keyword evidence="3" id="KW-0735">Signal-anchor</keyword>
<feature type="signal peptide" evidence="7">
    <location>
        <begin position="1"/>
        <end position="15"/>
    </location>
</feature>